<evidence type="ECO:0000256" key="10">
    <source>
        <dbReference type="PROSITE-ProRule" id="PRU00042"/>
    </source>
</evidence>
<evidence type="ECO:0000256" key="8">
    <source>
        <dbReference type="ARBA" id="ARBA00023163"/>
    </source>
</evidence>
<dbReference type="PANTHER" id="PTHR24394">
    <property type="entry name" value="ZINC FINGER PROTEIN"/>
    <property type="match status" value="1"/>
</dbReference>
<dbReference type="InterPro" id="IPR013087">
    <property type="entry name" value="Znf_C2H2_type"/>
</dbReference>
<feature type="domain" description="C2H2-type" evidence="12">
    <location>
        <begin position="497"/>
        <end position="525"/>
    </location>
</feature>
<feature type="domain" description="C2H2-type" evidence="12">
    <location>
        <begin position="526"/>
        <end position="553"/>
    </location>
</feature>
<keyword evidence="7" id="KW-0805">Transcription regulation</keyword>
<keyword evidence="4" id="KW-0677">Repeat</keyword>
<comment type="subcellular location">
    <subcellularLocation>
        <location evidence="1">Nucleus</location>
    </subcellularLocation>
</comment>
<dbReference type="SUPFAM" id="SSF54695">
    <property type="entry name" value="POZ domain"/>
    <property type="match status" value="1"/>
</dbReference>
<organism evidence="13 14">
    <name type="scientific">Plakobranchus ocellatus</name>
    <dbReference type="NCBI Taxonomy" id="259542"/>
    <lineage>
        <taxon>Eukaryota</taxon>
        <taxon>Metazoa</taxon>
        <taxon>Spiralia</taxon>
        <taxon>Lophotrochozoa</taxon>
        <taxon>Mollusca</taxon>
        <taxon>Gastropoda</taxon>
        <taxon>Heterobranchia</taxon>
        <taxon>Euthyneura</taxon>
        <taxon>Panpulmonata</taxon>
        <taxon>Sacoglossa</taxon>
        <taxon>Placobranchoidea</taxon>
        <taxon>Plakobranchidae</taxon>
        <taxon>Plakobranchus</taxon>
    </lineage>
</organism>
<dbReference type="GO" id="GO:0000981">
    <property type="term" value="F:DNA-binding transcription factor activity, RNA polymerase II-specific"/>
    <property type="evidence" value="ECO:0007669"/>
    <property type="project" value="TreeGrafter"/>
</dbReference>
<feature type="compositionally biased region" description="Polar residues" evidence="11">
    <location>
        <begin position="622"/>
        <end position="649"/>
    </location>
</feature>
<feature type="compositionally biased region" description="Low complexity" evidence="11">
    <location>
        <begin position="179"/>
        <end position="193"/>
    </location>
</feature>
<evidence type="ECO:0000313" key="14">
    <source>
        <dbReference type="Proteomes" id="UP000735302"/>
    </source>
</evidence>
<keyword evidence="5 10" id="KW-0863">Zinc-finger</keyword>
<keyword evidence="8" id="KW-0804">Transcription</keyword>
<dbReference type="PROSITE" id="PS50157">
    <property type="entry name" value="ZINC_FINGER_C2H2_2"/>
    <property type="match status" value="4"/>
</dbReference>
<dbReference type="Gene3D" id="3.30.710.10">
    <property type="entry name" value="Potassium Channel Kv1.1, Chain A"/>
    <property type="match status" value="1"/>
</dbReference>
<feature type="domain" description="C2H2-type" evidence="12">
    <location>
        <begin position="382"/>
        <end position="410"/>
    </location>
</feature>
<dbReference type="SMART" id="SM00355">
    <property type="entry name" value="ZnF_C2H2"/>
    <property type="match status" value="7"/>
</dbReference>
<dbReference type="AlphaFoldDB" id="A0AAV4CPF9"/>
<dbReference type="InterPro" id="IPR036236">
    <property type="entry name" value="Znf_C2H2_sf"/>
</dbReference>
<evidence type="ECO:0000256" key="4">
    <source>
        <dbReference type="ARBA" id="ARBA00022737"/>
    </source>
</evidence>
<feature type="compositionally biased region" description="Low complexity" evidence="11">
    <location>
        <begin position="201"/>
        <end position="214"/>
    </location>
</feature>
<gene>
    <name evidence="13" type="ORF">PoB_006025400</name>
</gene>
<sequence>MAQKDGARTASVKHLLHHEKKLLNNLRSQWHAGNFCDLKIVAIDGCISVHASVAAAFSPKIANTLSKLWQDRSKNISIISSLASSSLEPFVIKVPYGLLELKIVMSALYTGEFNPPASLLSKIHAAVEWLQVKELLDTFEGSVDKTLSNFQEEKKAASADKQLSLCHSDINPRKRRKVTPTSLLHKPLKPLSPAKKESNDSKSSQSDIQTSSEQVKASDDGLESSIENTTMVTPVHSSPQKRVNLEKNRKLVSLLTAPPKCKNLIEINKMQDACMVNPSLVNDTAQVEVLPAPEPQRNGDVTVATTEQVIETEGFIAAELTAEEGNNLWNFVGLDNSGLPIVDVTTGPQIVVKLEPEQEQEVIVKDEPKDDLVVDEYLSLDFACHICPRRFSLKHTLTRHIQQVHYRNAHLVCRHCGIQTETERQLRKHSISMHNDRLLFPCPEPGCKTVLSTNCSLINHRSTHGTHNFVCDRCGHACHNITSLHKHQKTCYNTQEHLCDICGQMFNIRTSMVAHRKVMHFGQRNWVCKVCSKAFDYRANLQRHMRLHTNSYPYPCTECDQRFRHSNTLLDHLKRKHKDRFTASEISSSVSMEGHGNYQNHIRERSCKPRSKRQTKEERLQAQENGSRLSKMNASQNNSATETDQLNEQNDSQVLELFIRC</sequence>
<evidence type="ECO:0000259" key="12">
    <source>
        <dbReference type="PROSITE" id="PS50157"/>
    </source>
</evidence>
<dbReference type="PROSITE" id="PS00028">
    <property type="entry name" value="ZINC_FINGER_C2H2_1"/>
    <property type="match status" value="4"/>
</dbReference>
<dbReference type="Pfam" id="PF00096">
    <property type="entry name" value="zf-C2H2"/>
    <property type="match status" value="3"/>
</dbReference>
<evidence type="ECO:0000256" key="7">
    <source>
        <dbReference type="ARBA" id="ARBA00023015"/>
    </source>
</evidence>
<dbReference type="InterPro" id="IPR011333">
    <property type="entry name" value="SKP1/BTB/POZ_sf"/>
</dbReference>
<keyword evidence="9" id="KW-0539">Nucleus</keyword>
<dbReference type="SUPFAM" id="SSF57667">
    <property type="entry name" value="beta-beta-alpha zinc fingers"/>
    <property type="match status" value="3"/>
</dbReference>
<evidence type="ECO:0000313" key="13">
    <source>
        <dbReference type="EMBL" id="GFO33749.1"/>
    </source>
</evidence>
<feature type="compositionally biased region" description="Polar residues" evidence="11">
    <location>
        <begin position="225"/>
        <end position="241"/>
    </location>
</feature>
<evidence type="ECO:0000256" key="5">
    <source>
        <dbReference type="ARBA" id="ARBA00022771"/>
    </source>
</evidence>
<dbReference type="EMBL" id="BLXT01006832">
    <property type="protein sequence ID" value="GFO33749.1"/>
    <property type="molecule type" value="Genomic_DNA"/>
</dbReference>
<keyword evidence="14" id="KW-1185">Reference proteome</keyword>
<feature type="domain" description="C2H2-type" evidence="12">
    <location>
        <begin position="554"/>
        <end position="582"/>
    </location>
</feature>
<proteinExistence type="inferred from homology"/>
<dbReference type="GO" id="GO:0005634">
    <property type="term" value="C:nucleus"/>
    <property type="evidence" value="ECO:0007669"/>
    <property type="project" value="UniProtKB-SubCell"/>
</dbReference>
<evidence type="ECO:0000256" key="1">
    <source>
        <dbReference type="ARBA" id="ARBA00004123"/>
    </source>
</evidence>
<evidence type="ECO:0000256" key="11">
    <source>
        <dbReference type="SAM" id="MobiDB-lite"/>
    </source>
</evidence>
<evidence type="ECO:0000256" key="9">
    <source>
        <dbReference type="ARBA" id="ARBA00023242"/>
    </source>
</evidence>
<comment type="caution">
    <text evidence="13">The sequence shown here is derived from an EMBL/GenBank/DDBJ whole genome shotgun (WGS) entry which is preliminary data.</text>
</comment>
<evidence type="ECO:0000256" key="6">
    <source>
        <dbReference type="ARBA" id="ARBA00022833"/>
    </source>
</evidence>
<protein>
    <submittedName>
        <fullName evidence="13">Zinc finger protein 184-like</fullName>
    </submittedName>
</protein>
<comment type="similarity">
    <text evidence="2">Belongs to the krueppel C2H2-type zinc-finger protein family.</text>
</comment>
<name>A0AAV4CPF9_9GAST</name>
<accession>A0AAV4CPF9</accession>
<dbReference type="FunFam" id="3.30.160.60:FF:000193">
    <property type="entry name" value="Zinc finger protein 300"/>
    <property type="match status" value="1"/>
</dbReference>
<evidence type="ECO:0000256" key="3">
    <source>
        <dbReference type="ARBA" id="ARBA00022723"/>
    </source>
</evidence>
<dbReference type="Proteomes" id="UP000735302">
    <property type="component" value="Unassembled WGS sequence"/>
</dbReference>
<dbReference type="Gene3D" id="3.30.160.60">
    <property type="entry name" value="Classic Zinc Finger"/>
    <property type="match status" value="4"/>
</dbReference>
<reference evidence="13 14" key="1">
    <citation type="journal article" date="2021" name="Elife">
        <title>Chloroplast acquisition without the gene transfer in kleptoplastic sea slugs, Plakobranchus ocellatus.</title>
        <authorList>
            <person name="Maeda T."/>
            <person name="Takahashi S."/>
            <person name="Yoshida T."/>
            <person name="Shimamura S."/>
            <person name="Takaki Y."/>
            <person name="Nagai Y."/>
            <person name="Toyoda A."/>
            <person name="Suzuki Y."/>
            <person name="Arimoto A."/>
            <person name="Ishii H."/>
            <person name="Satoh N."/>
            <person name="Nishiyama T."/>
            <person name="Hasebe M."/>
            <person name="Maruyama T."/>
            <person name="Minagawa J."/>
            <person name="Obokata J."/>
            <person name="Shigenobu S."/>
        </authorList>
    </citation>
    <scope>NUCLEOTIDE SEQUENCE [LARGE SCALE GENOMIC DNA]</scope>
</reference>
<keyword evidence="3" id="KW-0479">Metal-binding</keyword>
<evidence type="ECO:0000256" key="2">
    <source>
        <dbReference type="ARBA" id="ARBA00006991"/>
    </source>
</evidence>
<feature type="region of interest" description="Disordered" evidence="11">
    <location>
        <begin position="176"/>
        <end position="241"/>
    </location>
</feature>
<feature type="region of interest" description="Disordered" evidence="11">
    <location>
        <begin position="587"/>
        <end position="649"/>
    </location>
</feature>
<keyword evidence="6" id="KW-0862">Zinc</keyword>
<dbReference type="PANTHER" id="PTHR24394:SF29">
    <property type="entry name" value="MYONEURIN"/>
    <property type="match status" value="1"/>
</dbReference>
<dbReference type="GO" id="GO:0008270">
    <property type="term" value="F:zinc ion binding"/>
    <property type="evidence" value="ECO:0007669"/>
    <property type="project" value="UniProtKB-KW"/>
</dbReference>